<evidence type="ECO:0000256" key="4">
    <source>
        <dbReference type="ARBA" id="ARBA00022475"/>
    </source>
</evidence>
<keyword evidence="4" id="KW-1003">Cell membrane</keyword>
<keyword evidence="6 13" id="KW-0812">Transmembrane</keyword>
<evidence type="ECO:0000256" key="8">
    <source>
        <dbReference type="ARBA" id="ARBA00022982"/>
    </source>
</evidence>
<feature type="domain" description="Cytochrome b561 bacterial/Ni-hydrogenase" evidence="14">
    <location>
        <begin position="16"/>
        <end position="179"/>
    </location>
</feature>
<feature type="transmembrane region" description="Helical" evidence="13">
    <location>
        <begin position="101"/>
        <end position="123"/>
    </location>
</feature>
<dbReference type="GO" id="GO:0020037">
    <property type="term" value="F:heme binding"/>
    <property type="evidence" value="ECO:0007669"/>
    <property type="project" value="TreeGrafter"/>
</dbReference>
<dbReference type="eggNOG" id="COG3038">
    <property type="taxonomic scope" value="Bacteria"/>
</dbReference>
<dbReference type="InterPro" id="IPR016174">
    <property type="entry name" value="Di-haem_cyt_TM"/>
</dbReference>
<keyword evidence="9 13" id="KW-1133">Transmembrane helix</keyword>
<dbReference type="GO" id="GO:0022904">
    <property type="term" value="P:respiratory electron transport chain"/>
    <property type="evidence" value="ECO:0007669"/>
    <property type="project" value="InterPro"/>
</dbReference>
<accession>R0EPD7</accession>
<keyword evidence="16" id="KW-1185">Reference proteome</keyword>
<dbReference type="EMBL" id="APMP01000004">
    <property type="protein sequence ID" value="ENZ82922.1"/>
    <property type="molecule type" value="Genomic_DNA"/>
</dbReference>
<evidence type="ECO:0000256" key="7">
    <source>
        <dbReference type="ARBA" id="ARBA00022723"/>
    </source>
</evidence>
<comment type="cofactor">
    <cofactor evidence="1">
        <name>heme b</name>
        <dbReference type="ChEBI" id="CHEBI:60344"/>
    </cofactor>
</comment>
<evidence type="ECO:0000256" key="10">
    <source>
        <dbReference type="ARBA" id="ARBA00023004"/>
    </source>
</evidence>
<dbReference type="Proteomes" id="UP000013063">
    <property type="component" value="Unassembled WGS sequence"/>
</dbReference>
<dbReference type="InterPro" id="IPR052168">
    <property type="entry name" value="Cytochrome_b561_oxidase"/>
</dbReference>
<dbReference type="PANTHER" id="PTHR30529">
    <property type="entry name" value="CYTOCHROME B561"/>
    <property type="match status" value="1"/>
</dbReference>
<evidence type="ECO:0000259" key="14">
    <source>
        <dbReference type="Pfam" id="PF01292"/>
    </source>
</evidence>
<evidence type="ECO:0000256" key="1">
    <source>
        <dbReference type="ARBA" id="ARBA00001970"/>
    </source>
</evidence>
<feature type="transmembrane region" description="Helical" evidence="13">
    <location>
        <begin position="143"/>
        <end position="169"/>
    </location>
</feature>
<keyword evidence="10" id="KW-0408">Iron</keyword>
<keyword evidence="11 13" id="KW-0472">Membrane</keyword>
<dbReference type="SUPFAM" id="SSF81342">
    <property type="entry name" value="Transmembrane di-heme cytochromes"/>
    <property type="match status" value="1"/>
</dbReference>
<dbReference type="STRING" id="1292034.OR37_01116"/>
<feature type="transmembrane region" description="Helical" evidence="13">
    <location>
        <begin position="62"/>
        <end position="80"/>
    </location>
</feature>
<evidence type="ECO:0000256" key="5">
    <source>
        <dbReference type="ARBA" id="ARBA00022617"/>
    </source>
</evidence>
<evidence type="ECO:0000313" key="15">
    <source>
        <dbReference type="EMBL" id="ENZ82922.1"/>
    </source>
</evidence>
<evidence type="ECO:0000256" key="13">
    <source>
        <dbReference type="SAM" id="Phobius"/>
    </source>
</evidence>
<keyword evidence="5" id="KW-0349">Heme</keyword>
<evidence type="ECO:0000313" key="16">
    <source>
        <dbReference type="Proteomes" id="UP000013063"/>
    </source>
</evidence>
<comment type="similarity">
    <text evidence="12">Belongs to the cytochrome b561 family.</text>
</comment>
<keyword evidence="7" id="KW-0479">Metal-binding</keyword>
<dbReference type="PANTHER" id="PTHR30529:SF1">
    <property type="entry name" value="CYTOCHROME B561 HOMOLOG 2"/>
    <property type="match status" value="1"/>
</dbReference>
<sequence length="190" mass="20904">MNAKTSVPNRDATPQRYPFAMRGLHWLRAMMLLGLIALGWFMTALPDAAPMKFMLYPVHKQLGVTVFIIAIVAMIVRARASRPAAPVGLARREAVLSHVTHHALLVLAVLVPLMGYAMSSTYVDSDGVPFLFMKLPELLPKSGLGFAAFQWLHRILAYTLLGLIALHVIGALKHRLLDRGGDSDVLGRML</sequence>
<dbReference type="GO" id="GO:0005886">
    <property type="term" value="C:plasma membrane"/>
    <property type="evidence" value="ECO:0007669"/>
    <property type="project" value="UniProtKB-SubCell"/>
</dbReference>
<proteinExistence type="inferred from homology"/>
<evidence type="ECO:0000256" key="9">
    <source>
        <dbReference type="ARBA" id="ARBA00022989"/>
    </source>
</evidence>
<keyword evidence="3" id="KW-0813">Transport</keyword>
<comment type="caution">
    <text evidence="15">The sequence shown here is derived from an EMBL/GenBank/DDBJ whole genome shotgun (WGS) entry which is preliminary data.</text>
</comment>
<protein>
    <submittedName>
        <fullName evidence="15">Cytochrome B561</fullName>
    </submittedName>
</protein>
<gene>
    <name evidence="15" type="ORF">OR37_01116</name>
</gene>
<evidence type="ECO:0000256" key="6">
    <source>
        <dbReference type="ARBA" id="ARBA00022692"/>
    </source>
</evidence>
<dbReference type="AlphaFoldDB" id="R0EPD7"/>
<dbReference type="PATRIC" id="fig|1292034.3.peg.1104"/>
<evidence type="ECO:0000256" key="12">
    <source>
        <dbReference type="ARBA" id="ARBA00037975"/>
    </source>
</evidence>
<dbReference type="RefSeq" id="WP_004616765.1">
    <property type="nucleotide sequence ID" value="NZ_APMP01000004.1"/>
</dbReference>
<comment type="subcellular location">
    <subcellularLocation>
        <location evidence="2">Cell membrane</location>
        <topology evidence="2">Multi-pass membrane protein</topology>
    </subcellularLocation>
</comment>
<evidence type="ECO:0000256" key="2">
    <source>
        <dbReference type="ARBA" id="ARBA00004651"/>
    </source>
</evidence>
<feature type="transmembrane region" description="Helical" evidence="13">
    <location>
        <begin position="25"/>
        <end position="42"/>
    </location>
</feature>
<evidence type="ECO:0000256" key="11">
    <source>
        <dbReference type="ARBA" id="ARBA00023136"/>
    </source>
</evidence>
<reference evidence="15 16" key="1">
    <citation type="journal article" date="2013" name="Genome Announc.">
        <title>Draft Genome Sequence for Caulobacter sp. Strain OR37, a Bacterium Tolerant to Heavy Metals.</title>
        <authorList>
            <person name="Utturkar S.M."/>
            <person name="Bollmann A."/>
            <person name="Brzoska R.M."/>
            <person name="Klingeman D.M."/>
            <person name="Epstein S.E."/>
            <person name="Palumbo A.V."/>
            <person name="Brown S.D."/>
        </authorList>
    </citation>
    <scope>NUCLEOTIDE SEQUENCE [LARGE SCALE GENOMIC DNA]</scope>
    <source>
        <strain evidence="15 16">OR37</strain>
    </source>
</reference>
<dbReference type="Pfam" id="PF01292">
    <property type="entry name" value="Ni_hydr_CYTB"/>
    <property type="match status" value="1"/>
</dbReference>
<dbReference type="GO" id="GO:0009055">
    <property type="term" value="F:electron transfer activity"/>
    <property type="evidence" value="ECO:0007669"/>
    <property type="project" value="InterPro"/>
</dbReference>
<evidence type="ECO:0000256" key="3">
    <source>
        <dbReference type="ARBA" id="ARBA00022448"/>
    </source>
</evidence>
<dbReference type="InterPro" id="IPR011577">
    <property type="entry name" value="Cyt_b561_bac/Ni-Hgenase"/>
</dbReference>
<name>R0EPD7_CAUVI</name>
<organism evidence="15 16">
    <name type="scientific">Caulobacter vibrioides OR37</name>
    <dbReference type="NCBI Taxonomy" id="1292034"/>
    <lineage>
        <taxon>Bacteria</taxon>
        <taxon>Pseudomonadati</taxon>
        <taxon>Pseudomonadota</taxon>
        <taxon>Alphaproteobacteria</taxon>
        <taxon>Caulobacterales</taxon>
        <taxon>Caulobacteraceae</taxon>
        <taxon>Caulobacter</taxon>
    </lineage>
</organism>
<keyword evidence="8" id="KW-0249">Electron transport</keyword>
<dbReference type="GO" id="GO:0046872">
    <property type="term" value="F:metal ion binding"/>
    <property type="evidence" value="ECO:0007669"/>
    <property type="project" value="UniProtKB-KW"/>
</dbReference>